<protein>
    <recommendedName>
        <fullName evidence="1">methylmalonate-semialdehyde dehydrogenase (CoA acylating)</fullName>
        <ecNumber evidence="1">1.2.1.27</ecNumber>
    </recommendedName>
</protein>
<evidence type="ECO:0000256" key="4">
    <source>
        <dbReference type="SAM" id="MobiDB-lite"/>
    </source>
</evidence>
<keyword evidence="3" id="KW-0520">NAD</keyword>
<reference evidence="6" key="1">
    <citation type="journal article" date="2019" name="Toxins">
        <title>Detection of Abrin-Like and Prepropulchellin-Like Toxin Genes and Transcripts Using Whole Genome Sequencing and Full-Length Transcript Sequencing of Abrus precatorius.</title>
        <authorList>
            <person name="Hovde B.T."/>
            <person name="Daligault H.E."/>
            <person name="Hanschen E.R."/>
            <person name="Kunde Y.A."/>
            <person name="Johnson M.B."/>
            <person name="Starkenburg S.R."/>
            <person name="Johnson S.L."/>
        </authorList>
    </citation>
    <scope>NUCLEOTIDE SEQUENCE [LARGE SCALE GENOMIC DNA]</scope>
</reference>
<dbReference type="GO" id="GO:0006574">
    <property type="term" value="P:L-valine catabolic process"/>
    <property type="evidence" value="ECO:0007669"/>
    <property type="project" value="TreeGrafter"/>
</dbReference>
<gene>
    <name evidence="7" type="primary">LOC113871113</name>
</gene>
<evidence type="ECO:0000313" key="6">
    <source>
        <dbReference type="Proteomes" id="UP000694853"/>
    </source>
</evidence>
<dbReference type="AlphaFoldDB" id="A0A8B8M6R9"/>
<feature type="region of interest" description="Disordered" evidence="4">
    <location>
        <begin position="715"/>
        <end position="736"/>
    </location>
</feature>
<dbReference type="GO" id="GO:0004491">
    <property type="term" value="F:methylmalonate-semialdehyde dehydrogenase (acylating, NAD) activity"/>
    <property type="evidence" value="ECO:0007669"/>
    <property type="project" value="UniProtKB-EC"/>
</dbReference>
<evidence type="ECO:0000256" key="2">
    <source>
        <dbReference type="ARBA" id="ARBA00023002"/>
    </source>
</evidence>
<dbReference type="GO" id="GO:0006210">
    <property type="term" value="P:thymine catabolic process"/>
    <property type="evidence" value="ECO:0007669"/>
    <property type="project" value="TreeGrafter"/>
</dbReference>
<dbReference type="InterPro" id="IPR015590">
    <property type="entry name" value="Aldehyde_DH_dom"/>
</dbReference>
<dbReference type="FunFam" id="3.40.605.10:FF:000003">
    <property type="entry name" value="Methylmalonate-semialdehyde dehydrogenase [acylating]"/>
    <property type="match status" value="1"/>
</dbReference>
<dbReference type="Gene3D" id="3.40.605.10">
    <property type="entry name" value="Aldehyde Dehydrogenase, Chain A, domain 1"/>
    <property type="match status" value="1"/>
</dbReference>
<keyword evidence="6" id="KW-1185">Reference proteome</keyword>
<dbReference type="RefSeq" id="XP_027363703.1">
    <property type="nucleotide sequence ID" value="XM_027507902.1"/>
</dbReference>
<dbReference type="NCBIfam" id="TIGR01722">
    <property type="entry name" value="MMSDH"/>
    <property type="match status" value="1"/>
</dbReference>
<dbReference type="CDD" id="cd07085">
    <property type="entry name" value="ALDH_F6_MMSDH"/>
    <property type="match status" value="1"/>
</dbReference>
<accession>A0A8B8M6R9</accession>
<organism evidence="6 7">
    <name type="scientific">Abrus precatorius</name>
    <name type="common">Indian licorice</name>
    <name type="synonym">Glycine abrus</name>
    <dbReference type="NCBI Taxonomy" id="3816"/>
    <lineage>
        <taxon>Eukaryota</taxon>
        <taxon>Viridiplantae</taxon>
        <taxon>Streptophyta</taxon>
        <taxon>Embryophyta</taxon>
        <taxon>Tracheophyta</taxon>
        <taxon>Spermatophyta</taxon>
        <taxon>Magnoliopsida</taxon>
        <taxon>eudicotyledons</taxon>
        <taxon>Gunneridae</taxon>
        <taxon>Pentapetalae</taxon>
        <taxon>rosids</taxon>
        <taxon>fabids</taxon>
        <taxon>Fabales</taxon>
        <taxon>Fabaceae</taxon>
        <taxon>Papilionoideae</taxon>
        <taxon>50 kb inversion clade</taxon>
        <taxon>NPAAA clade</taxon>
        <taxon>indigoferoid/millettioid clade</taxon>
        <taxon>Abreae</taxon>
        <taxon>Abrus</taxon>
    </lineage>
</organism>
<dbReference type="PANTHER" id="PTHR43866">
    <property type="entry name" value="MALONATE-SEMIALDEHYDE DEHYDROGENASE"/>
    <property type="match status" value="1"/>
</dbReference>
<dbReference type="SUPFAM" id="SSF53720">
    <property type="entry name" value="ALDH-like"/>
    <property type="match status" value="1"/>
</dbReference>
<reference evidence="7" key="2">
    <citation type="submission" date="2025-08" db="UniProtKB">
        <authorList>
            <consortium name="RefSeq"/>
        </authorList>
    </citation>
    <scope>IDENTIFICATION</scope>
    <source>
        <tissue evidence="7">Young leaves</tissue>
    </source>
</reference>
<feature type="domain" description="Aldehyde dehydrogenase" evidence="5">
    <location>
        <begin position="13"/>
        <end position="475"/>
    </location>
</feature>
<sequence>MKMKVPNFIGGKFVDSQGSVIVDVLNPATQEVVSQVPLPTYEEFKAAVSAAKQAFPSWKNTPITTRQRIMFKFLEHIRRDIDKLAMNITVEQGKTLKGAQGDVLRGLDVVEHTCGMANLQIGEFVPNVCNGIDTYCIREPLGVCAGICPFNSSAMIPLWTFPIAITCGNTFVLKPCEKNPGASMILATLAKEAGLPDGVLNIIHGTHDIVNYICDDEDIKAVSFDGPITVSLHIYATAAARGKRLQSNAGGINHVVVMSDANLDATLDALVPAGFGAAGERCMTLSAAIFVGGSMQWEEKLVQRAKLLRVNAGTDPSADIGPVISKEAKERICRLVQTSVENGARLLLDGRDIVVQGYERGNFVGPTILCDITTSMECYKEEIFGPVLLCMQVENLDEALSIINKRRNGNGASIFTTSGMAARRFQNEVEAGLVGINVPVPLPLPFSSNGSKAFAGGFSFCGKAGVQFYTQIKTVAQQWKDIPRRVVFPVACPSERDSPRQMTPRAVSIDSESDSPSYEVQMAIHGADIPKTALTSASPSNDKDYRSQDVSLVIPSTSERDMSDQDMSLVPSPALQRDLPSQRVSIATSQASERMYFSKTSHWNESSPGTSHRSETILPISEKSHASLSQINGNIYTLQRPDAAAALKQEGGKYMCMSRKTDNIAQTSLGSDVSPASHRMDATVHSNSDKAYIMEASHLNKSNGQTFERTDPMFSNSERLHRPSTSQRNDKIGSTSERTDIALTTERIYIPAASHRNESISPTFQLDDVQNIPASSEMLYIPSNSQRMYNQNPIISMDEYPSQALPSSQRI</sequence>
<dbReference type="Proteomes" id="UP000694853">
    <property type="component" value="Unplaced"/>
</dbReference>
<evidence type="ECO:0000256" key="3">
    <source>
        <dbReference type="ARBA" id="ARBA00023027"/>
    </source>
</evidence>
<evidence type="ECO:0000313" key="7">
    <source>
        <dbReference type="RefSeq" id="XP_027363703.1"/>
    </source>
</evidence>
<dbReference type="InterPro" id="IPR010061">
    <property type="entry name" value="MeMal-semiAld_DH"/>
</dbReference>
<keyword evidence="2" id="KW-0560">Oxidoreductase</keyword>
<dbReference type="Gene3D" id="3.40.309.10">
    <property type="entry name" value="Aldehyde Dehydrogenase, Chain A, domain 2"/>
    <property type="match status" value="1"/>
</dbReference>
<dbReference type="PANTHER" id="PTHR43866:SF1">
    <property type="entry name" value="METHYLMALONATE-SEMIALDEHYDE DEHYDROGENASE (COA ACYLATING)"/>
    <property type="match status" value="1"/>
</dbReference>
<dbReference type="EC" id="1.2.1.27" evidence="1"/>
<dbReference type="GeneID" id="113871113"/>
<dbReference type="InterPro" id="IPR016163">
    <property type="entry name" value="Ald_DH_C"/>
</dbReference>
<dbReference type="FunFam" id="3.40.309.10:FF:000002">
    <property type="entry name" value="Methylmalonate-semialdehyde dehydrogenase (Acylating)"/>
    <property type="match status" value="1"/>
</dbReference>
<dbReference type="GO" id="GO:0005739">
    <property type="term" value="C:mitochondrion"/>
    <property type="evidence" value="ECO:0007669"/>
    <property type="project" value="TreeGrafter"/>
</dbReference>
<feature type="region of interest" description="Disordered" evidence="4">
    <location>
        <begin position="494"/>
        <end position="515"/>
    </location>
</feature>
<dbReference type="InterPro" id="IPR016162">
    <property type="entry name" value="Ald_DH_N"/>
</dbReference>
<dbReference type="InterPro" id="IPR016161">
    <property type="entry name" value="Ald_DH/histidinol_DH"/>
</dbReference>
<name>A0A8B8M6R9_ABRPR</name>
<evidence type="ECO:0000259" key="5">
    <source>
        <dbReference type="Pfam" id="PF00171"/>
    </source>
</evidence>
<evidence type="ECO:0000256" key="1">
    <source>
        <dbReference type="ARBA" id="ARBA00013048"/>
    </source>
</evidence>
<dbReference type="Pfam" id="PF00171">
    <property type="entry name" value="Aldedh"/>
    <property type="match status" value="1"/>
</dbReference>
<dbReference type="KEGG" id="aprc:113871113"/>
<proteinExistence type="predicted"/>
<dbReference type="OrthoDB" id="310895at2759"/>